<dbReference type="eggNOG" id="COG3637">
    <property type="taxonomic scope" value="Bacteria"/>
</dbReference>
<dbReference type="InterPro" id="IPR051692">
    <property type="entry name" value="OMP-like"/>
</dbReference>
<keyword evidence="2 11" id="KW-0813">Transport</keyword>
<dbReference type="GO" id="GO:0009279">
    <property type="term" value="C:cell outer membrane"/>
    <property type="evidence" value="ECO:0007669"/>
    <property type="project" value="UniProtKB-SubCell"/>
</dbReference>
<feature type="region of interest" description="Disordered" evidence="12">
    <location>
        <begin position="176"/>
        <end position="199"/>
    </location>
</feature>
<comment type="function">
    <text evidence="11">Forms passive diffusion pores that allow small molecular weight hydrophilic materials across the outer membrane.</text>
</comment>
<dbReference type="GO" id="GO:0006811">
    <property type="term" value="P:monoatomic ion transport"/>
    <property type="evidence" value="ECO:0007669"/>
    <property type="project" value="UniProtKB-KW"/>
</dbReference>
<sequence>MNTKCLIGMSVVTLFTTSMTQAADITFPQESRPIVTSVEASSVIAAPVFSWNGFYLGSQIGSFSSKSDRSLYAKQGSTGQWAPVGKDTLPKLSGFIGGFYAGANVSLGNRLILGVDTDIVLSNKKSTKVVDKRKHEIPEMEVVHLQGHEVGEIPLQRPAVDGSPLQEVEIDGTPVQSEVNGHHVGNHSGSGGEERSERLERALREFPSSPPSLPASESSYGSEIAGSVGVYSHTLKQKWSGTTRVRIGFAADRIMPYIAGGVAYTQIQDIFSQSVEVAGKEISSFNLSDETKMMVGYTFGGGVDFAMANNLILRAEYRYSDFGKQKFAKDKLELDYKTNDFRVGVAYKF</sequence>
<accession>N6VDE3</accession>
<dbReference type="AlphaFoldDB" id="N6VDE3"/>
<comment type="similarity">
    <text evidence="10">Belongs to the Omp25/RopB family.</text>
</comment>
<name>N6VDE3_9HYPH</name>
<reference evidence="13 14" key="1">
    <citation type="journal article" date="2013" name="PLoS Genet.">
        <title>A gene transfer agent and a dynamic repertoire of secretion systems hold the keys to the explosive radiation of the emerging pathogen Bartonella.</title>
        <authorList>
            <person name="Guy L."/>
            <person name="Nystedt B."/>
            <person name="Toft C."/>
            <person name="Zaremba-Niedzwiedzka K."/>
            <person name="Berglund E.C."/>
            <person name="Granberg F."/>
            <person name="Naslund K."/>
            <person name="Eriksson A.S."/>
            <person name="Andersson S.G."/>
        </authorList>
    </citation>
    <scope>NUCLEOTIDE SEQUENCE [LARGE SCALE GENOMIC DNA]</scope>
    <source>
        <strain evidence="13 14">91-4</strain>
    </source>
</reference>
<evidence type="ECO:0000256" key="11">
    <source>
        <dbReference type="RuleBase" id="RU364005"/>
    </source>
</evidence>
<evidence type="ECO:0000313" key="13">
    <source>
        <dbReference type="EMBL" id="ENN91311.1"/>
    </source>
</evidence>
<keyword evidence="5 11" id="KW-0732">Signal</keyword>
<dbReference type="OrthoDB" id="9815357at2"/>
<evidence type="ECO:0000256" key="8">
    <source>
        <dbReference type="ARBA" id="ARBA00023136"/>
    </source>
</evidence>
<dbReference type="GO" id="GO:0046930">
    <property type="term" value="C:pore complex"/>
    <property type="evidence" value="ECO:0007669"/>
    <property type="project" value="UniProtKB-KW"/>
</dbReference>
<dbReference type="PATRIC" id="fig|1094491.5.peg.1092"/>
<feature type="chain" id="PRO_5041017754" description="Porin" evidence="11">
    <location>
        <begin position="23"/>
        <end position="349"/>
    </location>
</feature>
<evidence type="ECO:0000256" key="6">
    <source>
        <dbReference type="ARBA" id="ARBA00023065"/>
    </source>
</evidence>
<dbReference type="EMBL" id="AGWA01000007">
    <property type="protein sequence ID" value="ENN91311.1"/>
    <property type="molecule type" value="Genomic_DNA"/>
</dbReference>
<evidence type="ECO:0000313" key="14">
    <source>
        <dbReference type="Proteomes" id="UP000014038"/>
    </source>
</evidence>
<dbReference type="InterPro" id="IPR003684">
    <property type="entry name" value="Porin_alphabac"/>
</dbReference>
<keyword evidence="14" id="KW-1185">Reference proteome</keyword>
<dbReference type="HOGENOM" id="CLU_037100_4_2_5"/>
<evidence type="ECO:0000256" key="7">
    <source>
        <dbReference type="ARBA" id="ARBA00023114"/>
    </source>
</evidence>
<keyword evidence="9 11" id="KW-0998">Cell outer membrane</keyword>
<comment type="similarity">
    <text evidence="1 11">Belongs to the alphaproteobacteria porin family.</text>
</comment>
<evidence type="ECO:0000256" key="2">
    <source>
        <dbReference type="ARBA" id="ARBA00022448"/>
    </source>
</evidence>
<keyword evidence="8 11" id="KW-0472">Membrane</keyword>
<evidence type="ECO:0000256" key="3">
    <source>
        <dbReference type="ARBA" id="ARBA00022452"/>
    </source>
</evidence>
<dbReference type="Gene3D" id="2.40.160.20">
    <property type="match status" value="1"/>
</dbReference>
<proteinExistence type="inferred from homology"/>
<dbReference type="RefSeq" id="WP_010701520.1">
    <property type="nucleotide sequence ID" value="NZ_CM001844.1"/>
</dbReference>
<comment type="domain">
    <text evidence="11">Consists of 16-stranded beta-barrel sheets, with large surface-exposed loops, that form a transmembrane pore at the center of each barrel. The pore is partially ocluded by a peptide loop that folds into the pore lumen.</text>
</comment>
<protein>
    <recommendedName>
        <fullName evidence="11">Porin</fullName>
    </recommendedName>
</protein>
<dbReference type="SUPFAM" id="SSF56925">
    <property type="entry name" value="OMPA-like"/>
    <property type="match status" value="1"/>
</dbReference>
<evidence type="ECO:0000256" key="10">
    <source>
        <dbReference type="ARBA" id="ARBA00038306"/>
    </source>
</evidence>
<dbReference type="STRING" id="1094491.BBbe_10090"/>
<evidence type="ECO:0000256" key="1">
    <source>
        <dbReference type="ARBA" id="ARBA00009521"/>
    </source>
</evidence>
<keyword evidence="6 11" id="KW-0406">Ion transport</keyword>
<dbReference type="PANTHER" id="PTHR34001">
    <property type="entry name" value="BLL7405 PROTEIN"/>
    <property type="match status" value="1"/>
</dbReference>
<comment type="subcellular location">
    <subcellularLocation>
        <location evidence="11">Cell outer membrane</location>
        <topology evidence="11">Multi-pass membrane protein</topology>
    </subcellularLocation>
</comment>
<feature type="compositionally biased region" description="Low complexity" evidence="12">
    <location>
        <begin position="178"/>
        <end position="187"/>
    </location>
</feature>
<keyword evidence="4 11" id="KW-0812">Transmembrane</keyword>
<gene>
    <name evidence="13" type="primary">hbp8</name>
    <name evidence="13" type="ORF">BBbe_10090</name>
</gene>
<evidence type="ECO:0000256" key="9">
    <source>
        <dbReference type="ARBA" id="ARBA00023237"/>
    </source>
</evidence>
<keyword evidence="3 11" id="KW-1134">Transmembrane beta strand</keyword>
<organism evidence="13 14">
    <name type="scientific">Bartonella bovis 91-4</name>
    <dbReference type="NCBI Taxonomy" id="1094491"/>
    <lineage>
        <taxon>Bacteria</taxon>
        <taxon>Pseudomonadati</taxon>
        <taxon>Pseudomonadota</taxon>
        <taxon>Alphaproteobacteria</taxon>
        <taxon>Hyphomicrobiales</taxon>
        <taxon>Bartonellaceae</taxon>
        <taxon>Bartonella</taxon>
    </lineage>
</organism>
<comment type="caution">
    <text evidence="13">The sequence shown here is derived from an EMBL/GenBank/DDBJ whole genome shotgun (WGS) entry which is preliminary data.</text>
</comment>
<feature type="signal peptide" evidence="11">
    <location>
        <begin position="1"/>
        <end position="22"/>
    </location>
</feature>
<dbReference type="GO" id="GO:0015288">
    <property type="term" value="F:porin activity"/>
    <property type="evidence" value="ECO:0007669"/>
    <property type="project" value="UniProtKB-KW"/>
</dbReference>
<keyword evidence="7 11" id="KW-0626">Porin</keyword>
<evidence type="ECO:0000256" key="12">
    <source>
        <dbReference type="SAM" id="MobiDB-lite"/>
    </source>
</evidence>
<dbReference type="Proteomes" id="UP000014038">
    <property type="component" value="Chromosome"/>
</dbReference>
<evidence type="ECO:0000256" key="4">
    <source>
        <dbReference type="ARBA" id="ARBA00022692"/>
    </source>
</evidence>
<dbReference type="PANTHER" id="PTHR34001:SF3">
    <property type="entry name" value="BLL7405 PROTEIN"/>
    <property type="match status" value="1"/>
</dbReference>
<evidence type="ECO:0000256" key="5">
    <source>
        <dbReference type="ARBA" id="ARBA00022729"/>
    </source>
</evidence>
<dbReference type="Pfam" id="PF02530">
    <property type="entry name" value="Porin_2"/>
    <property type="match status" value="1"/>
</dbReference>
<dbReference type="InterPro" id="IPR011250">
    <property type="entry name" value="OMP/PagP_B-barrel"/>
</dbReference>